<proteinExistence type="predicted"/>
<dbReference type="Proteomes" id="UP000663881">
    <property type="component" value="Unassembled WGS sequence"/>
</dbReference>
<dbReference type="OrthoDB" id="10073889at2759"/>
<evidence type="ECO:0000313" key="3">
    <source>
        <dbReference type="EMBL" id="CAF3534497.1"/>
    </source>
</evidence>
<sequence>MISSDSNRRHHANQMYKSDASLNTSIYSDSNYNSLNYRFWNILNWKGTGTDENSMDNADEFGSTQS</sequence>
<dbReference type="Proteomes" id="UP000663844">
    <property type="component" value="Unassembled WGS sequence"/>
</dbReference>
<evidence type="ECO:0000313" key="1">
    <source>
        <dbReference type="EMBL" id="CAF0811223.1"/>
    </source>
</evidence>
<dbReference type="EMBL" id="CAJNOG010000035">
    <property type="protein sequence ID" value="CAF0811223.1"/>
    <property type="molecule type" value="Genomic_DNA"/>
</dbReference>
<reference evidence="3" key="1">
    <citation type="submission" date="2021-02" db="EMBL/GenBank/DDBJ databases">
        <authorList>
            <person name="Nowell W R."/>
        </authorList>
    </citation>
    <scope>NUCLEOTIDE SEQUENCE</scope>
</reference>
<evidence type="ECO:0000313" key="2">
    <source>
        <dbReference type="EMBL" id="CAF1366552.1"/>
    </source>
</evidence>
<evidence type="ECO:0000313" key="4">
    <source>
        <dbReference type="EMBL" id="CAF3731315.1"/>
    </source>
</evidence>
<dbReference type="Proteomes" id="UP000663845">
    <property type="component" value="Unassembled WGS sequence"/>
</dbReference>
<dbReference type="Proteomes" id="UP000663891">
    <property type="component" value="Unassembled WGS sequence"/>
</dbReference>
<accession>A0A818J6X3</accession>
<dbReference type="EMBL" id="CAJNON010000737">
    <property type="protein sequence ID" value="CAF1366552.1"/>
    <property type="molecule type" value="Genomic_DNA"/>
</dbReference>
<protein>
    <submittedName>
        <fullName evidence="3">Uncharacterized protein</fullName>
    </submittedName>
</protein>
<dbReference type="AlphaFoldDB" id="A0A818J6X3"/>
<evidence type="ECO:0000313" key="5">
    <source>
        <dbReference type="Proteomes" id="UP000663881"/>
    </source>
</evidence>
<comment type="caution">
    <text evidence="3">The sequence shown here is derived from an EMBL/GenBank/DDBJ whole genome shotgun (WGS) entry which is preliminary data.</text>
</comment>
<dbReference type="EMBL" id="CAJOAY010000097">
    <property type="protein sequence ID" value="CAF3534497.1"/>
    <property type="molecule type" value="Genomic_DNA"/>
</dbReference>
<dbReference type="EMBL" id="CAJOAZ010000897">
    <property type="protein sequence ID" value="CAF3731315.1"/>
    <property type="molecule type" value="Genomic_DNA"/>
</dbReference>
<organism evidence="3 5">
    <name type="scientific">Adineta steineri</name>
    <dbReference type="NCBI Taxonomy" id="433720"/>
    <lineage>
        <taxon>Eukaryota</taxon>
        <taxon>Metazoa</taxon>
        <taxon>Spiralia</taxon>
        <taxon>Gnathifera</taxon>
        <taxon>Rotifera</taxon>
        <taxon>Eurotatoria</taxon>
        <taxon>Bdelloidea</taxon>
        <taxon>Adinetida</taxon>
        <taxon>Adinetidae</taxon>
        <taxon>Adineta</taxon>
    </lineage>
</organism>
<gene>
    <name evidence="1" type="ORF">JYZ213_LOCUS5789</name>
    <name evidence="3" type="ORF">OKA104_LOCUS3274</name>
    <name evidence="4" type="ORF">OXD698_LOCUS14295</name>
    <name evidence="2" type="ORF">VCS650_LOCUS34615</name>
</gene>
<name>A0A818J6X3_9BILA</name>